<dbReference type="EMBL" id="LAQU01000143">
    <property type="protein sequence ID" value="KKB60881.1"/>
    <property type="molecule type" value="Genomic_DNA"/>
</dbReference>
<dbReference type="RefSeq" id="WP_046154572.1">
    <property type="nucleotide sequence ID" value="NZ_LAQU01000143.1"/>
</dbReference>
<protein>
    <submittedName>
        <fullName evidence="2">Relaxase</fullName>
    </submittedName>
</protein>
<organism evidence="2 3">
    <name type="scientific">Robbsia andropogonis</name>
    <dbReference type="NCBI Taxonomy" id="28092"/>
    <lineage>
        <taxon>Bacteria</taxon>
        <taxon>Pseudomonadati</taxon>
        <taxon>Pseudomonadota</taxon>
        <taxon>Betaproteobacteria</taxon>
        <taxon>Burkholderiales</taxon>
        <taxon>Burkholderiaceae</taxon>
        <taxon>Robbsia</taxon>
    </lineage>
</organism>
<dbReference type="AlphaFoldDB" id="A0A0F5JSQ1"/>
<dbReference type="InterPro" id="IPR011119">
    <property type="entry name" value="Unchr_helicase_relaxase_TraI"/>
</dbReference>
<evidence type="ECO:0000259" key="1">
    <source>
        <dbReference type="Pfam" id="PF07514"/>
    </source>
</evidence>
<gene>
    <name evidence="2" type="ORF">WM40_26595</name>
</gene>
<feature type="non-terminal residue" evidence="2">
    <location>
        <position position="250"/>
    </location>
</feature>
<dbReference type="Gene3D" id="1.10.3210.40">
    <property type="match status" value="1"/>
</dbReference>
<feature type="domain" description="Uncharacterised" evidence="1">
    <location>
        <begin position="60"/>
        <end position="248"/>
    </location>
</feature>
<comment type="caution">
    <text evidence="2">The sequence shown here is derived from an EMBL/GenBank/DDBJ whole genome shotgun (WGS) entry which is preliminary data.</text>
</comment>
<evidence type="ECO:0000313" key="3">
    <source>
        <dbReference type="Proteomes" id="UP000033618"/>
    </source>
</evidence>
<name>A0A0F5JSQ1_9BURK</name>
<keyword evidence="3" id="KW-1185">Reference proteome</keyword>
<dbReference type="Pfam" id="PF07514">
    <property type="entry name" value="TraI_2"/>
    <property type="match status" value="1"/>
</dbReference>
<proteinExistence type="predicted"/>
<dbReference type="STRING" id="28092.WM40_26595"/>
<dbReference type="SUPFAM" id="SSF109604">
    <property type="entry name" value="HD-domain/PDEase-like"/>
    <property type="match status" value="1"/>
</dbReference>
<dbReference type="PATRIC" id="fig|28092.6.peg.6286"/>
<evidence type="ECO:0000313" key="2">
    <source>
        <dbReference type="EMBL" id="KKB60881.1"/>
    </source>
</evidence>
<dbReference type="Proteomes" id="UP000033618">
    <property type="component" value="Unassembled WGS sequence"/>
</dbReference>
<reference evidence="2 3" key="1">
    <citation type="submission" date="2015-03" db="EMBL/GenBank/DDBJ databases">
        <title>Draft Genome Sequence of Burkholderia andropogonis type strain ICMP2807, isolated from Sorghum bicolor.</title>
        <authorList>
            <person name="Lopes-Santos L."/>
            <person name="Castro D.B."/>
            <person name="Ottoboni L.M."/>
            <person name="Park D."/>
            <person name="Weirc B.S."/>
            <person name="Destefano S.A."/>
        </authorList>
    </citation>
    <scope>NUCLEOTIDE SEQUENCE [LARGE SCALE GENOMIC DNA]</scope>
    <source>
        <strain evidence="2 3">ICMP2807</strain>
    </source>
</reference>
<accession>A0A0F5JSQ1</accession>
<sequence>MTDGLLIGAALSLLAGAYWLHRTRPPATAPVAPAPGHAARDPRARPPAPNFLPVMRYDELVASTEMAGRIAKIEQKLAFAPNNFHDDVLPLLQRFSEFVQLLPASESHHHAQPGGLLIHLIEVAEYALHFRDSYKLPIGASTEEQARLGARYSYAVLVAALLHDIGKPVADVRVRTVGSDNGEPRTWTALAGAMLEQRAVWYSVDFPNAAERDYKAHQRLPVVLLQRIVPSSTLAWLGEYPPLLQELMSY</sequence>